<dbReference type="Gramene" id="TRITD7Bv1G146160.1">
    <property type="protein sequence ID" value="TRITD7Bv1G146160.1"/>
    <property type="gene ID" value="TRITD7Bv1G146160"/>
</dbReference>
<protein>
    <recommendedName>
        <fullName evidence="3">F-box domain-containing protein</fullName>
    </recommendedName>
</protein>
<dbReference type="EMBL" id="LT934124">
    <property type="protein sequence ID" value="VAI89467.1"/>
    <property type="molecule type" value="Genomic_DNA"/>
</dbReference>
<dbReference type="GO" id="GO:2000762">
    <property type="term" value="P:regulation of phenylpropanoid metabolic process"/>
    <property type="evidence" value="ECO:0007669"/>
    <property type="project" value="InterPro"/>
</dbReference>
<keyword evidence="2" id="KW-1185">Reference proteome</keyword>
<dbReference type="SUPFAM" id="SSF117281">
    <property type="entry name" value="Kelch motif"/>
    <property type="match status" value="1"/>
</dbReference>
<name>A0A9R1A4M1_TRITD</name>
<dbReference type="CDD" id="cd22152">
    <property type="entry name" value="F-box_AtAFR-like"/>
    <property type="match status" value="1"/>
</dbReference>
<organism evidence="1 2">
    <name type="scientific">Triticum turgidum subsp. durum</name>
    <name type="common">Durum wheat</name>
    <name type="synonym">Triticum durum</name>
    <dbReference type="NCBI Taxonomy" id="4567"/>
    <lineage>
        <taxon>Eukaryota</taxon>
        <taxon>Viridiplantae</taxon>
        <taxon>Streptophyta</taxon>
        <taxon>Embryophyta</taxon>
        <taxon>Tracheophyta</taxon>
        <taxon>Spermatophyta</taxon>
        <taxon>Magnoliopsida</taxon>
        <taxon>Liliopsida</taxon>
        <taxon>Poales</taxon>
        <taxon>Poaceae</taxon>
        <taxon>BOP clade</taxon>
        <taxon>Pooideae</taxon>
        <taxon>Triticodae</taxon>
        <taxon>Triticeae</taxon>
        <taxon>Triticinae</taxon>
        <taxon>Triticum</taxon>
    </lineage>
</organism>
<evidence type="ECO:0000313" key="2">
    <source>
        <dbReference type="Proteomes" id="UP000324705"/>
    </source>
</evidence>
<reference evidence="1 2" key="1">
    <citation type="submission" date="2017-09" db="EMBL/GenBank/DDBJ databases">
        <authorList>
            <consortium name="International Durum Wheat Genome Sequencing Consortium (IDWGSC)"/>
            <person name="Milanesi L."/>
        </authorList>
    </citation>
    <scope>NUCLEOTIDE SEQUENCE [LARGE SCALE GENOMIC DNA]</scope>
    <source>
        <strain evidence="2">cv. Svevo</strain>
    </source>
</reference>
<dbReference type="Pfam" id="PF01344">
    <property type="entry name" value="Kelch_1"/>
    <property type="match status" value="2"/>
</dbReference>
<accession>A0A9R1A4M1</accession>
<proteinExistence type="predicted"/>
<gene>
    <name evidence="1" type="ORF">TRITD_7Bv1G146160</name>
</gene>
<dbReference type="InterPro" id="IPR006652">
    <property type="entry name" value="Kelch_1"/>
</dbReference>
<dbReference type="GO" id="GO:0080037">
    <property type="term" value="P:negative regulation of cytokinin-activated signaling pathway"/>
    <property type="evidence" value="ECO:0007669"/>
    <property type="project" value="InterPro"/>
</dbReference>
<dbReference type="SMART" id="SM00612">
    <property type="entry name" value="Kelch"/>
    <property type="match status" value="2"/>
</dbReference>
<evidence type="ECO:0008006" key="3">
    <source>
        <dbReference type="Google" id="ProtNLM"/>
    </source>
</evidence>
<dbReference type="Proteomes" id="UP000324705">
    <property type="component" value="Chromosome 7B"/>
</dbReference>
<dbReference type="Gene3D" id="2.120.10.80">
    <property type="entry name" value="Kelch-type beta propeller"/>
    <property type="match status" value="1"/>
</dbReference>
<dbReference type="AlphaFoldDB" id="A0A9R1A4M1"/>
<dbReference type="InterPro" id="IPR044595">
    <property type="entry name" value="KMD1-4"/>
</dbReference>
<dbReference type="PANTHER" id="PTHR46407">
    <property type="entry name" value="OS02G0208700 PROTEIN"/>
    <property type="match status" value="1"/>
</dbReference>
<dbReference type="PANTHER" id="PTHR46407:SF10">
    <property type="entry name" value="OS06G0594400 PROTEIN"/>
    <property type="match status" value="1"/>
</dbReference>
<dbReference type="InterPro" id="IPR015915">
    <property type="entry name" value="Kelch-typ_b-propeller"/>
</dbReference>
<sequence>MSSCFEASAMSDLIPGLPEEVARECLIRVGFDQLPAVRRISRQWKEEVESPDYGRLRRAEGLARPVVAMVQAQPEHVEPGPAQKHASASAANGGSANNYRMVLLDPVEGRWAPLPVLPGTTGSLPLFCQVAAVDGAQGRKRLVVVGGWDPESWAPTDSVYVYDFLTGAWRRGAPMPGPRRSFFATAAVRGVVYVAGGHDEEKNALRSALAYDPDADAWAALPDMAEERDEPRGLCVGGRFLVVGGYPTQESLLEDGTCPRTCCVAPGAERMYMLRDGNLVARDAGASAGWRTVASVPEDARTASTVSAIPGGRVVVIGSGCHGGDQTVYMLRDEAGKAASWARAPAPPEFSGHVQAACLLEI</sequence>
<evidence type="ECO:0000313" key="1">
    <source>
        <dbReference type="EMBL" id="VAI89467.1"/>
    </source>
</evidence>